<dbReference type="EMBL" id="BARW01007391">
    <property type="protein sequence ID" value="GAI87190.1"/>
    <property type="molecule type" value="Genomic_DNA"/>
</dbReference>
<proteinExistence type="predicted"/>
<feature type="non-terminal residue" evidence="1">
    <location>
        <position position="1"/>
    </location>
</feature>
<evidence type="ECO:0000313" key="1">
    <source>
        <dbReference type="EMBL" id="GAI87190.1"/>
    </source>
</evidence>
<comment type="caution">
    <text evidence="1">The sequence shown here is derived from an EMBL/GenBank/DDBJ whole genome shotgun (WGS) entry which is preliminary data.</text>
</comment>
<protein>
    <submittedName>
        <fullName evidence="1">Uncharacterized protein</fullName>
    </submittedName>
</protein>
<sequence>SKTTSINISLLIKIPEGLPFTIDWHIGDLGTIKIR</sequence>
<accession>X1THY4</accession>
<organism evidence="1">
    <name type="scientific">marine sediment metagenome</name>
    <dbReference type="NCBI Taxonomy" id="412755"/>
    <lineage>
        <taxon>unclassified sequences</taxon>
        <taxon>metagenomes</taxon>
        <taxon>ecological metagenomes</taxon>
    </lineage>
</organism>
<name>X1THY4_9ZZZZ</name>
<gene>
    <name evidence="1" type="ORF">S12H4_15402</name>
</gene>
<dbReference type="AlphaFoldDB" id="X1THY4"/>
<reference evidence="1" key="1">
    <citation type="journal article" date="2014" name="Front. Microbiol.">
        <title>High frequency of phylogenetically diverse reductive dehalogenase-homologous genes in deep subseafloor sedimentary metagenomes.</title>
        <authorList>
            <person name="Kawai M."/>
            <person name="Futagami T."/>
            <person name="Toyoda A."/>
            <person name="Takaki Y."/>
            <person name="Nishi S."/>
            <person name="Hori S."/>
            <person name="Arai W."/>
            <person name="Tsubouchi T."/>
            <person name="Morono Y."/>
            <person name="Uchiyama I."/>
            <person name="Ito T."/>
            <person name="Fujiyama A."/>
            <person name="Inagaki F."/>
            <person name="Takami H."/>
        </authorList>
    </citation>
    <scope>NUCLEOTIDE SEQUENCE</scope>
    <source>
        <strain evidence="1">Expedition CK06-06</strain>
    </source>
</reference>